<dbReference type="Proteomes" id="UP000886743">
    <property type="component" value="Unassembled WGS sequence"/>
</dbReference>
<evidence type="ECO:0000313" key="4">
    <source>
        <dbReference type="Proteomes" id="UP000886743"/>
    </source>
</evidence>
<sequence length="265" mass="29483">MVIDFHTHAFPDKLALRALSSLSEKADGLPYYTDGTIADTDEKMKEWGVDKRVMLSIATNAKQQHNVNSFAIENNNDHIIAFASVYPDAPDALDEIDRIKNAGLLGIKFHPEYQQFLIDDPKMFPLYDKCRALGLVMSFHAGRDLGFPDTLMAPPQRSRRVIDNFPGAKIVLAHMGGAMLDQDVLEYIAGTDCYLDTSFSIYGLPKQAAAAIIEKHGADRILFGSDCPWERSCDSFDYVDSLPLSPEHKDWIYGQNALRLLGLGG</sequence>
<protein>
    <submittedName>
        <fullName evidence="3">Amidohydrolase</fullName>
    </submittedName>
</protein>
<dbReference type="InterPro" id="IPR032465">
    <property type="entry name" value="ACMSD"/>
</dbReference>
<dbReference type="GO" id="GO:0005737">
    <property type="term" value="C:cytoplasm"/>
    <property type="evidence" value="ECO:0007669"/>
    <property type="project" value="TreeGrafter"/>
</dbReference>
<dbReference type="PANTHER" id="PTHR21240:SF28">
    <property type="entry name" value="ISO-OROTATE DECARBOXYLASE (EUROFUNG)"/>
    <property type="match status" value="1"/>
</dbReference>
<comment type="caution">
    <text evidence="3">The sequence shown here is derived from an EMBL/GenBank/DDBJ whole genome shotgun (WGS) entry which is preliminary data.</text>
</comment>
<dbReference type="InterPro" id="IPR032466">
    <property type="entry name" value="Metal_Hydrolase"/>
</dbReference>
<dbReference type="EMBL" id="DVOF01000241">
    <property type="protein sequence ID" value="HIV03497.1"/>
    <property type="molecule type" value="Genomic_DNA"/>
</dbReference>
<accession>A0A9D1NHY2</accession>
<evidence type="ECO:0000313" key="3">
    <source>
        <dbReference type="EMBL" id="HIV03497.1"/>
    </source>
</evidence>
<reference evidence="3" key="1">
    <citation type="submission" date="2020-10" db="EMBL/GenBank/DDBJ databases">
        <authorList>
            <person name="Gilroy R."/>
        </authorList>
    </citation>
    <scope>NUCLEOTIDE SEQUENCE</scope>
    <source>
        <strain evidence="3">4920</strain>
    </source>
</reference>
<dbReference type="GO" id="GO:0016787">
    <property type="term" value="F:hydrolase activity"/>
    <property type="evidence" value="ECO:0007669"/>
    <property type="project" value="InterPro"/>
</dbReference>
<name>A0A9D1NHY2_9FIRM</name>
<feature type="domain" description="Amidohydrolase-related" evidence="2">
    <location>
        <begin position="3"/>
        <end position="263"/>
    </location>
</feature>
<dbReference type="CDD" id="cd01292">
    <property type="entry name" value="metallo-dependent_hydrolases"/>
    <property type="match status" value="1"/>
</dbReference>
<dbReference type="GO" id="GO:0019748">
    <property type="term" value="P:secondary metabolic process"/>
    <property type="evidence" value="ECO:0007669"/>
    <property type="project" value="TreeGrafter"/>
</dbReference>
<dbReference type="Pfam" id="PF04909">
    <property type="entry name" value="Amidohydro_2"/>
    <property type="match status" value="1"/>
</dbReference>
<dbReference type="AlphaFoldDB" id="A0A9D1NHY2"/>
<evidence type="ECO:0000259" key="2">
    <source>
        <dbReference type="Pfam" id="PF04909"/>
    </source>
</evidence>
<dbReference type="SUPFAM" id="SSF51556">
    <property type="entry name" value="Metallo-dependent hydrolases"/>
    <property type="match status" value="1"/>
</dbReference>
<dbReference type="GO" id="GO:0016831">
    <property type="term" value="F:carboxy-lyase activity"/>
    <property type="evidence" value="ECO:0007669"/>
    <property type="project" value="InterPro"/>
</dbReference>
<evidence type="ECO:0000256" key="1">
    <source>
        <dbReference type="ARBA" id="ARBA00023239"/>
    </source>
</evidence>
<organism evidence="3 4">
    <name type="scientific">Candidatus Aphodoplasma excrementigallinarum</name>
    <dbReference type="NCBI Taxonomy" id="2840673"/>
    <lineage>
        <taxon>Bacteria</taxon>
        <taxon>Bacillati</taxon>
        <taxon>Bacillota</taxon>
        <taxon>Clostridia</taxon>
        <taxon>Eubacteriales</taxon>
        <taxon>Candidatus Aphodoplasma</taxon>
    </lineage>
</organism>
<keyword evidence="1" id="KW-0456">Lyase</keyword>
<proteinExistence type="predicted"/>
<dbReference type="InterPro" id="IPR006680">
    <property type="entry name" value="Amidohydro-rel"/>
</dbReference>
<reference evidence="3" key="2">
    <citation type="journal article" date="2021" name="PeerJ">
        <title>Extensive microbial diversity within the chicken gut microbiome revealed by metagenomics and culture.</title>
        <authorList>
            <person name="Gilroy R."/>
            <person name="Ravi A."/>
            <person name="Getino M."/>
            <person name="Pursley I."/>
            <person name="Horton D.L."/>
            <person name="Alikhan N.F."/>
            <person name="Baker D."/>
            <person name="Gharbi K."/>
            <person name="Hall N."/>
            <person name="Watson M."/>
            <person name="Adriaenssens E.M."/>
            <person name="Foster-Nyarko E."/>
            <person name="Jarju S."/>
            <person name="Secka A."/>
            <person name="Antonio M."/>
            <person name="Oren A."/>
            <person name="Chaudhuri R.R."/>
            <person name="La Ragione R."/>
            <person name="Hildebrand F."/>
            <person name="Pallen M.J."/>
        </authorList>
    </citation>
    <scope>NUCLEOTIDE SEQUENCE</scope>
    <source>
        <strain evidence="3">4920</strain>
    </source>
</reference>
<dbReference type="Gene3D" id="3.20.20.140">
    <property type="entry name" value="Metal-dependent hydrolases"/>
    <property type="match status" value="1"/>
</dbReference>
<dbReference type="PANTHER" id="PTHR21240">
    <property type="entry name" value="2-AMINO-3-CARBOXYLMUCONATE-6-SEMIALDEHYDE DECARBOXYLASE"/>
    <property type="match status" value="1"/>
</dbReference>
<gene>
    <name evidence="3" type="ORF">IAC74_07970</name>
</gene>